<dbReference type="EMBL" id="HG937692">
    <property type="protein sequence ID" value="CDP36881.1"/>
    <property type="molecule type" value="Genomic_DNA"/>
</dbReference>
<dbReference type="AlphaFoldDB" id="A0A060TCE4"/>
<sequence length="336" mass="38965">MQFLDLAVNILGWWCLTIQGPLNSWVFTLYRAIKWVKHRVEGRSHIQTLCEDLNDTIGSVMWNLYMQFLLSRKLQGPLEDWQDIDETATSVCSIKKVDTNKQIYRKIQLALAIQKGIVNERQRTQELASEEAKWTDSVEQEFQKTIKTLKETVPLDLDAGDSQKTSKMGINWVSLGFQGADPCTDFRATGRFGIACFHWLCQHHPEVAVMIIQESGSREGFTDKPWYSFGLVSIHMSRLVIDEVGKQGSALFVRWMIRSMDTDRATKHLLGQGKDVEQDMQREIEHRIYELHSRLMMEFHTFWLVAVRTNKVKSVLDTEQCLDNFRQWVLKGYGKA</sequence>
<dbReference type="InterPro" id="IPR006816">
    <property type="entry name" value="ELMO_dom"/>
</dbReference>
<reference evidence="2" key="1">
    <citation type="submission" date="2014-02" db="EMBL/GenBank/DDBJ databases">
        <authorList>
            <person name="Genoscope - CEA"/>
        </authorList>
    </citation>
    <scope>NUCLEOTIDE SEQUENCE</scope>
    <source>
        <strain evidence="2">LS3</strain>
    </source>
</reference>
<gene>
    <name evidence="2" type="ORF">GNLVRS02_ARAD1B23144g</name>
</gene>
<dbReference type="PROSITE" id="PS51335">
    <property type="entry name" value="ELMO"/>
    <property type="match status" value="1"/>
</dbReference>
<evidence type="ECO:0000259" key="1">
    <source>
        <dbReference type="PROSITE" id="PS51335"/>
    </source>
</evidence>
<organism evidence="2">
    <name type="scientific">Blastobotrys adeninivorans</name>
    <name type="common">Yeast</name>
    <name type="synonym">Arxula adeninivorans</name>
    <dbReference type="NCBI Taxonomy" id="409370"/>
    <lineage>
        <taxon>Eukaryota</taxon>
        <taxon>Fungi</taxon>
        <taxon>Dikarya</taxon>
        <taxon>Ascomycota</taxon>
        <taxon>Saccharomycotina</taxon>
        <taxon>Dipodascomycetes</taxon>
        <taxon>Dipodascales</taxon>
        <taxon>Trichomonascaceae</taxon>
        <taxon>Blastobotrys</taxon>
    </lineage>
</organism>
<protein>
    <submittedName>
        <fullName evidence="2">ARAD1B23144p</fullName>
    </submittedName>
</protein>
<evidence type="ECO:0000313" key="2">
    <source>
        <dbReference type="EMBL" id="CDP36881.1"/>
    </source>
</evidence>
<feature type="domain" description="ELMO" evidence="1">
    <location>
        <begin position="141"/>
        <end position="333"/>
    </location>
</feature>
<dbReference type="Pfam" id="PF04727">
    <property type="entry name" value="ELMO_CED12"/>
    <property type="match status" value="1"/>
</dbReference>
<accession>A0A060TCE4</accession>
<proteinExistence type="predicted"/>
<dbReference type="PANTHER" id="PTHR12771">
    <property type="entry name" value="ENGULFMENT AND CELL MOTILITY"/>
    <property type="match status" value="1"/>
</dbReference>
<reference evidence="2" key="2">
    <citation type="submission" date="2014-06" db="EMBL/GenBank/DDBJ databases">
        <title>The complete genome of Blastobotrys (Arxula) adeninivorans LS3 - a yeast of biotechnological interest.</title>
        <authorList>
            <person name="Kunze G."/>
            <person name="Gaillardin C."/>
            <person name="Czernicka M."/>
            <person name="Durrens P."/>
            <person name="Martin T."/>
            <person name="Boer E."/>
            <person name="Gabaldon T."/>
            <person name="Cruz J."/>
            <person name="Talla E."/>
            <person name="Marck C."/>
            <person name="Goffeau A."/>
            <person name="Barbe V."/>
            <person name="Baret P."/>
            <person name="Baronian K."/>
            <person name="Beier S."/>
            <person name="Bleykasten C."/>
            <person name="Bode R."/>
            <person name="Casaregola S."/>
            <person name="Despons L."/>
            <person name="Fairhead C."/>
            <person name="Giersberg M."/>
            <person name="Gierski P."/>
            <person name="Hahnel U."/>
            <person name="Hartmann A."/>
            <person name="Jankowska D."/>
            <person name="Jubin C."/>
            <person name="Jung P."/>
            <person name="Lafontaine I."/>
            <person name="Leh-Louis V."/>
            <person name="Lemaire M."/>
            <person name="Marcet-Houben M."/>
            <person name="Mascher M."/>
            <person name="Morel G."/>
            <person name="Richard G.-F."/>
            <person name="Riechen J."/>
            <person name="Sacerdot C."/>
            <person name="Sarkar A."/>
            <person name="Savel G."/>
            <person name="Schacherer J."/>
            <person name="Sherman D."/>
            <person name="Straub M.-L."/>
            <person name="Stein N."/>
            <person name="Thierry A."/>
            <person name="Trautwein-Schult A."/>
            <person name="Westhof E."/>
            <person name="Worch S."/>
            <person name="Dujon B."/>
            <person name="Souciet J.-L."/>
            <person name="Wincker P."/>
            <person name="Scholz U."/>
            <person name="Neuveglise N."/>
        </authorList>
    </citation>
    <scope>NUCLEOTIDE SEQUENCE</scope>
    <source>
        <strain evidence="2">LS3</strain>
    </source>
</reference>
<dbReference type="PANTHER" id="PTHR12771:SF51">
    <property type="entry name" value="LD01482P"/>
    <property type="match status" value="1"/>
</dbReference>
<name>A0A060TCE4_BLAAD</name>
<dbReference type="InterPro" id="IPR050868">
    <property type="entry name" value="ELMO_domain-containing"/>
</dbReference>